<name>A0A095SK45_9GAMM</name>
<proteinExistence type="predicted"/>
<dbReference type="RefSeq" id="WP_035232530.1">
    <property type="nucleotide sequence ID" value="NZ_ARXV01000006.1"/>
</dbReference>
<dbReference type="Proteomes" id="UP000029444">
    <property type="component" value="Unassembled WGS sequence"/>
</dbReference>
<evidence type="ECO:0008006" key="4">
    <source>
        <dbReference type="Google" id="ProtNLM"/>
    </source>
</evidence>
<protein>
    <recommendedName>
        <fullName evidence="4">DUF4397 domain-containing protein</fullName>
    </recommendedName>
</protein>
<sequence length="246" mass="26401">MVFLRMVLAASIAGLSAFGCDEDEDGGLFSDSTRLYFHNQLTQTTGGSSSDVSVDLFVDDMNSALLSDRGYTETGSVSSQSIELDDESESIAFDVRGAGSGSTLINGPVNRTLTAGDRYTVVMMGDTTLDNRELKTFRYQDVDVASGQIRVRFINTLSRLNGDELSVTLPGGTQQLVSGLEYAMGSNYVSLSAGSSLQVDVNNQTQGVLIDQVSCNVSSGRSYDAIIAYTRFDSADDQIAIYCQPF</sequence>
<keyword evidence="1" id="KW-0732">Signal</keyword>
<evidence type="ECO:0000313" key="3">
    <source>
        <dbReference type="Proteomes" id="UP000029444"/>
    </source>
</evidence>
<feature type="signal peptide" evidence="1">
    <location>
        <begin position="1"/>
        <end position="19"/>
    </location>
</feature>
<feature type="chain" id="PRO_5001911072" description="DUF4397 domain-containing protein" evidence="1">
    <location>
        <begin position="20"/>
        <end position="246"/>
    </location>
</feature>
<evidence type="ECO:0000313" key="2">
    <source>
        <dbReference type="EMBL" id="KGD65026.1"/>
    </source>
</evidence>
<dbReference type="PATRIC" id="fig|1177154.3.peg.1966"/>
<comment type="caution">
    <text evidence="2">The sequence shown here is derived from an EMBL/GenBank/DDBJ whole genome shotgun (WGS) entry which is preliminary data.</text>
</comment>
<evidence type="ECO:0000256" key="1">
    <source>
        <dbReference type="SAM" id="SignalP"/>
    </source>
</evidence>
<dbReference type="EMBL" id="ARXV01000006">
    <property type="protein sequence ID" value="KGD65026.1"/>
    <property type="molecule type" value="Genomic_DNA"/>
</dbReference>
<organism evidence="2 3">
    <name type="scientific">Alcanivorax nanhaiticus</name>
    <dbReference type="NCBI Taxonomy" id="1177154"/>
    <lineage>
        <taxon>Bacteria</taxon>
        <taxon>Pseudomonadati</taxon>
        <taxon>Pseudomonadota</taxon>
        <taxon>Gammaproteobacteria</taxon>
        <taxon>Oceanospirillales</taxon>
        <taxon>Alcanivoracaceae</taxon>
        <taxon>Alcanivorax</taxon>
    </lineage>
</organism>
<gene>
    <name evidence="2" type="ORF">Y5S_01934</name>
</gene>
<accession>A0A095SK45</accession>
<keyword evidence="3" id="KW-1185">Reference proteome</keyword>
<dbReference type="STRING" id="1177154.Y5S_01934"/>
<dbReference type="OrthoDB" id="6076376at2"/>
<reference evidence="2 3" key="1">
    <citation type="submission" date="2012-09" db="EMBL/GenBank/DDBJ databases">
        <title>Genome Sequence of alkane-degrading Bacterium Alcanivorax sp. 19-m-6.</title>
        <authorList>
            <person name="Lai Q."/>
            <person name="Shao Z."/>
        </authorList>
    </citation>
    <scope>NUCLEOTIDE SEQUENCE [LARGE SCALE GENOMIC DNA]</scope>
    <source>
        <strain evidence="2 3">19-m-6</strain>
    </source>
</reference>
<dbReference type="PROSITE" id="PS51257">
    <property type="entry name" value="PROKAR_LIPOPROTEIN"/>
    <property type="match status" value="1"/>
</dbReference>
<dbReference type="AlphaFoldDB" id="A0A095SK45"/>